<proteinExistence type="predicted"/>
<sequence>MNDLGQQGARLVETSWFEQRFPRERRLEIQKILTGDADNLSTQLVNQVSSNATVASFLGYTVSTTTQSIISATNVFNNAESSPQEQAASVLGVFAGFSALMGALGPAGVAAGTLVSGLLSVISMILNATAEHREDELDKLERRLRELNAEDAANDVQAARDSFSLSLAALETLADGTRSWADEKDNTTGISHFALAKTSAWLQTKANQGTEKWEEVFIGYAEATIQVIALLNTIMLKLKPEERAPMLAYMQVYGGHVERNFGAMRDTVAGCGEYYLIDIMRHGWYYKKTPECPRERMVAGNPTCRSTPSPSRSVGATVGSGRVVPPGNSPW</sequence>
<reference evidence="4" key="1">
    <citation type="submission" date="2018-05" db="EMBL/GenBank/DDBJ databases">
        <authorList>
            <person name="Du Z."/>
            <person name="Wang X."/>
        </authorList>
    </citation>
    <scope>NUCLEOTIDE SEQUENCE [LARGE SCALE GENOMIC DNA]</scope>
    <source>
        <strain evidence="4">CQN31</strain>
    </source>
</reference>
<keyword evidence="4" id="KW-1185">Reference proteome</keyword>
<protein>
    <submittedName>
        <fullName evidence="3">Uncharacterized protein</fullName>
    </submittedName>
</protein>
<feature type="compositionally biased region" description="Low complexity" evidence="2">
    <location>
        <begin position="302"/>
        <end position="313"/>
    </location>
</feature>
<name>A0A317F725_9PROT</name>
<accession>A0A317F725</accession>
<dbReference type="AlphaFoldDB" id="A0A317F725"/>
<evidence type="ECO:0000313" key="3">
    <source>
        <dbReference type="EMBL" id="PWS34515.1"/>
    </source>
</evidence>
<organism evidence="3 4">
    <name type="scientific">Falsiroseomonas bella</name>
    <dbReference type="NCBI Taxonomy" id="2184016"/>
    <lineage>
        <taxon>Bacteria</taxon>
        <taxon>Pseudomonadati</taxon>
        <taxon>Pseudomonadota</taxon>
        <taxon>Alphaproteobacteria</taxon>
        <taxon>Acetobacterales</taxon>
        <taxon>Roseomonadaceae</taxon>
        <taxon>Falsiroseomonas</taxon>
    </lineage>
</organism>
<feature type="region of interest" description="Disordered" evidence="2">
    <location>
        <begin position="299"/>
        <end position="331"/>
    </location>
</feature>
<dbReference type="Proteomes" id="UP000245765">
    <property type="component" value="Unassembled WGS sequence"/>
</dbReference>
<dbReference type="EMBL" id="QGNA01000006">
    <property type="protein sequence ID" value="PWS34515.1"/>
    <property type="molecule type" value="Genomic_DNA"/>
</dbReference>
<evidence type="ECO:0000313" key="4">
    <source>
        <dbReference type="Proteomes" id="UP000245765"/>
    </source>
</evidence>
<dbReference type="RefSeq" id="WP_109872965.1">
    <property type="nucleotide sequence ID" value="NZ_QGNA01000006.1"/>
</dbReference>
<evidence type="ECO:0000256" key="1">
    <source>
        <dbReference type="SAM" id="Coils"/>
    </source>
</evidence>
<feature type="coiled-coil region" evidence="1">
    <location>
        <begin position="123"/>
        <end position="157"/>
    </location>
</feature>
<comment type="caution">
    <text evidence="3">The sequence shown here is derived from an EMBL/GenBank/DDBJ whole genome shotgun (WGS) entry which is preliminary data.</text>
</comment>
<evidence type="ECO:0000256" key="2">
    <source>
        <dbReference type="SAM" id="MobiDB-lite"/>
    </source>
</evidence>
<gene>
    <name evidence="3" type="ORF">DFH01_23505</name>
</gene>
<keyword evidence="1" id="KW-0175">Coiled coil</keyword>